<feature type="region of interest" description="Disordered" evidence="1">
    <location>
        <begin position="28"/>
        <end position="51"/>
    </location>
</feature>
<accession>A0AAE3XBU5</accession>
<dbReference type="AlphaFoldDB" id="A0AAE3XBU5"/>
<gene>
    <name evidence="2" type="ORF">J2Y00_002507</name>
</gene>
<proteinExistence type="predicted"/>
<protein>
    <submittedName>
        <fullName evidence="2">Uncharacterized protein</fullName>
    </submittedName>
</protein>
<evidence type="ECO:0000313" key="3">
    <source>
        <dbReference type="Proteomes" id="UP001185331"/>
    </source>
</evidence>
<feature type="compositionally biased region" description="Polar residues" evidence="1">
    <location>
        <begin position="144"/>
        <end position="159"/>
    </location>
</feature>
<dbReference type="RefSeq" id="WP_309853713.1">
    <property type="nucleotide sequence ID" value="NZ_JAVDQJ010000004.1"/>
</dbReference>
<name>A0AAE3XBU5_9DEIO</name>
<evidence type="ECO:0000256" key="1">
    <source>
        <dbReference type="SAM" id="MobiDB-lite"/>
    </source>
</evidence>
<dbReference type="EMBL" id="JAVDQK010000005">
    <property type="protein sequence ID" value="MDR6218910.1"/>
    <property type="molecule type" value="Genomic_DNA"/>
</dbReference>
<organism evidence="2 3">
    <name type="scientific">Deinococcus soli</name>
    <name type="common">ex Cha et al. 2016</name>
    <dbReference type="NCBI Taxonomy" id="1309411"/>
    <lineage>
        <taxon>Bacteria</taxon>
        <taxon>Thermotogati</taxon>
        <taxon>Deinococcota</taxon>
        <taxon>Deinococci</taxon>
        <taxon>Deinococcales</taxon>
        <taxon>Deinococcaceae</taxon>
        <taxon>Deinococcus</taxon>
    </lineage>
</organism>
<sequence>MAYNDLTRPMPPDPLRALLRAGSAVNTPKAVPRDTRHAFSPRRTWRKDRATGRRQRDLYGYWEHTRQSCRTRLHFDLSWSAYVTLGDLVCQRGRRGWRQPDGRVQYTLTWRGHNLTVIYDPALRGVVTLWRTGIDLPPDKPGLTRTQQVRAQHRTQGAP</sequence>
<comment type="caution">
    <text evidence="2">The sequence shown here is derived from an EMBL/GenBank/DDBJ whole genome shotgun (WGS) entry which is preliminary data.</text>
</comment>
<reference evidence="2" key="1">
    <citation type="submission" date="2023-07" db="EMBL/GenBank/DDBJ databases">
        <title>Sorghum-associated microbial communities from plants grown in Nebraska, USA.</title>
        <authorList>
            <person name="Schachtman D."/>
        </authorList>
    </citation>
    <scope>NUCLEOTIDE SEQUENCE</scope>
    <source>
        <strain evidence="2">BE330</strain>
    </source>
</reference>
<dbReference type="Proteomes" id="UP001185331">
    <property type="component" value="Unassembled WGS sequence"/>
</dbReference>
<feature type="region of interest" description="Disordered" evidence="1">
    <location>
        <begin position="139"/>
        <end position="159"/>
    </location>
</feature>
<evidence type="ECO:0000313" key="2">
    <source>
        <dbReference type="EMBL" id="MDR6218910.1"/>
    </source>
</evidence>